<evidence type="ECO:0000256" key="4">
    <source>
        <dbReference type="ARBA" id="ARBA00022722"/>
    </source>
</evidence>
<comment type="caution">
    <text evidence="20">The sequence shown here is derived from an EMBL/GenBank/DDBJ whole genome shotgun (WGS) entry which is preliminary data.</text>
</comment>
<dbReference type="Pfam" id="PF17770">
    <property type="entry name" value="RNase_J_C"/>
    <property type="match status" value="1"/>
</dbReference>
<dbReference type="AlphaFoldDB" id="A0A4Q9DSD5"/>
<dbReference type="RefSeq" id="WP_131014517.1">
    <property type="nucleotide sequence ID" value="NZ_SIRE01000011.1"/>
</dbReference>
<dbReference type="InterPro" id="IPR041636">
    <property type="entry name" value="RNase_J_C"/>
</dbReference>
<evidence type="ECO:0000256" key="11">
    <source>
        <dbReference type="ARBA" id="ARBA00034221"/>
    </source>
</evidence>
<sequence length="558" mass="61235">MSKKNMDKLLIFALGGVGEIGKNMYVVQYANDIVVIDCGLKFPEEEMLGIDIVIPDISYLTENRDKVRGIIITHGHEDHIGGLPYVLKYLNVPVYGTKLTLGLIETKLKEAGLLGETKRYLINAESELKLGTMKATFFKTNHSIPDSVGVCLETPEGNVVHTGDFKFDHTPVNDQYADLHQMAAIGAKGVLALLSDSTNAERPGFTPSEKSVGVQLEEIFRKAKQRVIIATFASNIHRIQQVIDAASATRRKMTVIGRSMVNVVTIASELGYLNIPDGMLIEPEEINKLAADRVVVLSTGSQGEPMSALTRMARSSHRKVDIMPGDTVIIAATPIPGNERYVGRTVDELFRIGANVIYGPGSVTGVHVSGHGSQEELKLMLNLIRPKYFIPIHGEYRMLRQHGLLAEAVGIEKENIFIIDIGDTVEIQDGAARKGQKVPSGNTLIDGLGVGDVGNIVLRDRKLLSQDGILVVVVTLSKEDGSILSGPDIISRGFVYVRESEGLLDEANRIVTNTLNKLMVENVNEWASLKTHVKDALGRFLYEQTRRRPMILPIIMEV</sequence>
<dbReference type="CDD" id="cd07714">
    <property type="entry name" value="RNaseJ_MBL-fold"/>
    <property type="match status" value="1"/>
</dbReference>
<feature type="binding site" evidence="18">
    <location>
        <position position="51"/>
    </location>
    <ligand>
        <name>Ca(2+)</name>
        <dbReference type="ChEBI" id="CHEBI:29108"/>
    </ligand>
</feature>
<reference evidence="20 21" key="1">
    <citation type="submission" date="2019-02" db="EMBL/GenBank/DDBJ databases">
        <title>Paenibacillus sp. nov., isolated from surface-sterilized tissue of Thalictrum simplex L.</title>
        <authorList>
            <person name="Tuo L."/>
        </authorList>
    </citation>
    <scope>NUCLEOTIDE SEQUENCE [LARGE SCALE GENOMIC DNA]</scope>
    <source>
        <strain evidence="20 21">N2SHLJ1</strain>
    </source>
</reference>
<keyword evidence="6 14" id="KW-0255">Endonuclease</keyword>
<dbReference type="InterPro" id="IPR036866">
    <property type="entry name" value="RibonucZ/Hydroxyglut_hydro"/>
</dbReference>
<dbReference type="Pfam" id="PF07521">
    <property type="entry name" value="RMMBL"/>
    <property type="match status" value="1"/>
</dbReference>
<dbReference type="InterPro" id="IPR001279">
    <property type="entry name" value="Metallo-B-lactamas"/>
</dbReference>
<organism evidence="20 21">
    <name type="scientific">Paenibacillus thalictri</name>
    <dbReference type="NCBI Taxonomy" id="2527873"/>
    <lineage>
        <taxon>Bacteria</taxon>
        <taxon>Bacillati</taxon>
        <taxon>Bacillota</taxon>
        <taxon>Bacilli</taxon>
        <taxon>Bacillales</taxon>
        <taxon>Paenibacillaceae</taxon>
        <taxon>Paenibacillus</taxon>
    </lineage>
</organism>
<feature type="binding site" evidence="18">
    <location>
        <position position="164"/>
    </location>
    <ligand>
        <name>Zn(2+)</name>
        <dbReference type="ChEBI" id="CHEBI:29105"/>
        <label>2</label>
        <note>catalytic</note>
    </ligand>
</feature>
<comment type="cofactor">
    <cofactor evidence="18">
        <name>Ca(2+)</name>
        <dbReference type="ChEBI" id="CHEBI:29108"/>
    </cofactor>
    <text evidence="18">Binds 1 Ca(2+) cation per subunit. Seen in 1 crystal structure, it is not clear if it is physiologically important.</text>
</comment>
<dbReference type="OrthoDB" id="9758375at2"/>
<evidence type="ECO:0000256" key="10">
    <source>
        <dbReference type="ARBA" id="ARBA00022884"/>
    </source>
</evidence>
<dbReference type="SMART" id="SM00849">
    <property type="entry name" value="Lactamase_B"/>
    <property type="match status" value="1"/>
</dbReference>
<keyword evidence="3 14" id="KW-0698">rRNA processing</keyword>
<keyword evidence="5 15" id="KW-0479">Metal-binding</keyword>
<dbReference type="EC" id="3.1.-.-" evidence="14 15"/>
<dbReference type="Pfam" id="PF22505">
    <property type="entry name" value="RNase_J_b_CASP"/>
    <property type="match status" value="1"/>
</dbReference>
<evidence type="ECO:0000256" key="2">
    <source>
        <dbReference type="ARBA" id="ARBA00022490"/>
    </source>
</evidence>
<feature type="binding site" evidence="17">
    <location>
        <begin position="233"/>
        <end position="235"/>
    </location>
    <ligand>
        <name>substrate</name>
    </ligand>
</feature>
<dbReference type="InterPro" id="IPR042173">
    <property type="entry name" value="RNase_J_2"/>
</dbReference>
<dbReference type="GO" id="GO:0003723">
    <property type="term" value="F:RNA binding"/>
    <property type="evidence" value="ECO:0007669"/>
    <property type="project" value="UniProtKB-UniRule"/>
</dbReference>
<feature type="domain" description="Metallo-beta-lactamase" evidence="19">
    <location>
        <begin position="21"/>
        <end position="216"/>
    </location>
</feature>
<keyword evidence="10 14" id="KW-0694">RNA-binding</keyword>
<comment type="similarity">
    <text evidence="14 15">Belongs to the metallo-beta-lactamase superfamily. RNA-metabolizing metallo-beta-lactamase-like family. Bacterial RNase J subfamily.</text>
</comment>
<feature type="active site" description="Proton acceptor" evidence="16">
    <location>
        <position position="371"/>
    </location>
</feature>
<dbReference type="GO" id="GO:0008270">
    <property type="term" value="F:zinc ion binding"/>
    <property type="evidence" value="ECO:0007669"/>
    <property type="project" value="InterPro"/>
</dbReference>
<comment type="function">
    <text evidence="12">Counteracts the endogenous Pycsar antiviral defense system. Phosphodiesterase that enables metal-dependent hydrolysis of host cyclic nucleotide Pycsar defense signals such as cCMP and cUMP.</text>
</comment>
<feature type="binding site" evidence="18">
    <location>
        <position position="446"/>
    </location>
    <ligand>
        <name>Ca(2+)</name>
        <dbReference type="ChEBI" id="CHEBI:29108"/>
    </ligand>
</feature>
<feature type="binding site" evidence="18">
    <location>
        <position position="142"/>
    </location>
    <ligand>
        <name>Zn(2+)</name>
        <dbReference type="ChEBI" id="CHEBI:29105"/>
        <label>1</label>
        <note>catalytic</note>
    </ligand>
</feature>
<dbReference type="Proteomes" id="UP000293142">
    <property type="component" value="Unassembled WGS sequence"/>
</dbReference>
<evidence type="ECO:0000256" key="5">
    <source>
        <dbReference type="ARBA" id="ARBA00022723"/>
    </source>
</evidence>
<evidence type="ECO:0000259" key="19">
    <source>
        <dbReference type="SMART" id="SM00849"/>
    </source>
</evidence>
<dbReference type="Gene3D" id="3.40.50.10710">
    <property type="entry name" value="Metallo-hydrolase/oxidoreductase"/>
    <property type="match status" value="1"/>
</dbReference>
<feature type="binding site" evidence="18">
    <location>
        <position position="79"/>
    </location>
    <ligand>
        <name>Zn(2+)</name>
        <dbReference type="ChEBI" id="CHEBI:29105"/>
        <label>2</label>
        <note>catalytic</note>
    </ligand>
</feature>
<feature type="binding site" evidence="18">
    <location>
        <position position="78"/>
    </location>
    <ligand>
        <name>Zn(2+)</name>
        <dbReference type="ChEBI" id="CHEBI:29105"/>
        <label>2</label>
        <note>catalytic</note>
    </ligand>
</feature>
<evidence type="ECO:0000313" key="20">
    <source>
        <dbReference type="EMBL" id="TBL77785.1"/>
    </source>
</evidence>
<dbReference type="GO" id="GO:0004521">
    <property type="term" value="F:RNA endonuclease activity"/>
    <property type="evidence" value="ECO:0007669"/>
    <property type="project" value="UniProtKB-UniRule"/>
</dbReference>
<comment type="subcellular location">
    <subcellularLocation>
        <location evidence="1 14 15">Cytoplasm</location>
    </subcellularLocation>
</comment>
<evidence type="ECO:0000256" key="9">
    <source>
        <dbReference type="ARBA" id="ARBA00022839"/>
    </source>
</evidence>
<dbReference type="PANTHER" id="PTHR43694:SF4">
    <property type="entry name" value="RIBONUCLEASE J 2"/>
    <property type="match status" value="1"/>
</dbReference>
<dbReference type="Gene3D" id="3.10.20.580">
    <property type="match status" value="1"/>
</dbReference>
<evidence type="ECO:0000256" key="18">
    <source>
        <dbReference type="PIRSR" id="PIRSR004803-3"/>
    </source>
</evidence>
<evidence type="ECO:0000256" key="1">
    <source>
        <dbReference type="ARBA" id="ARBA00004496"/>
    </source>
</evidence>
<dbReference type="FunFam" id="3.10.20.580:FF:000001">
    <property type="entry name" value="Ribonuclease J"/>
    <property type="match status" value="1"/>
</dbReference>
<dbReference type="PROSITE" id="PS01292">
    <property type="entry name" value="UPF0036"/>
    <property type="match status" value="1"/>
</dbReference>
<dbReference type="GO" id="GO:0004534">
    <property type="term" value="F:5'-3' RNA exonuclease activity"/>
    <property type="evidence" value="ECO:0007669"/>
    <property type="project" value="UniProtKB-UniRule"/>
</dbReference>
<keyword evidence="8 18" id="KW-0862">Zinc</keyword>
<feature type="binding site" evidence="18">
    <location>
        <position position="393"/>
    </location>
    <ligand>
        <name>Zn(2+)</name>
        <dbReference type="ChEBI" id="CHEBI:29105"/>
        <label>1</label>
        <note>catalytic</note>
    </ligand>
</feature>
<evidence type="ECO:0000256" key="15">
    <source>
        <dbReference type="PIRNR" id="PIRNR004803"/>
    </source>
</evidence>
<comment type="catalytic activity">
    <reaction evidence="11">
        <text>3',5'-cyclic CMP + H2O = CMP + H(+)</text>
        <dbReference type="Rhea" id="RHEA:72675"/>
        <dbReference type="ChEBI" id="CHEBI:15377"/>
        <dbReference type="ChEBI" id="CHEBI:15378"/>
        <dbReference type="ChEBI" id="CHEBI:58003"/>
        <dbReference type="ChEBI" id="CHEBI:60377"/>
    </reaction>
    <physiologicalReaction direction="left-to-right" evidence="11">
        <dbReference type="Rhea" id="RHEA:72676"/>
    </physiologicalReaction>
</comment>
<comment type="cofactor">
    <cofactor evidence="15 18">
        <name>Zn(2+)</name>
        <dbReference type="ChEBI" id="CHEBI:29105"/>
    </cofactor>
    <text evidence="15 18">Binds 2 Zn(2+) ions per subunit. It is not clear if Zn(2+) or Mg(2+) is physiologically important.</text>
</comment>
<feature type="binding site" evidence="18">
    <location>
        <position position="49"/>
    </location>
    <ligand>
        <name>Ca(2+)</name>
        <dbReference type="ChEBI" id="CHEBI:29108"/>
    </ligand>
</feature>
<dbReference type="EMBL" id="SIRE01000011">
    <property type="protein sequence ID" value="TBL77785.1"/>
    <property type="molecule type" value="Genomic_DNA"/>
</dbReference>
<dbReference type="PIRSF" id="PIRSF004803">
    <property type="entry name" value="RnjA"/>
    <property type="match status" value="1"/>
</dbReference>
<dbReference type="InterPro" id="IPR001587">
    <property type="entry name" value="RNase_J_CS"/>
</dbReference>
<comment type="catalytic activity">
    <reaction evidence="13">
        <text>3',5'-cyclic UMP + H2O = UMP + H(+)</text>
        <dbReference type="Rhea" id="RHEA:70575"/>
        <dbReference type="ChEBI" id="CHEBI:15377"/>
        <dbReference type="ChEBI" id="CHEBI:15378"/>
        <dbReference type="ChEBI" id="CHEBI:57865"/>
        <dbReference type="ChEBI" id="CHEBI:184387"/>
    </reaction>
    <physiologicalReaction direction="left-to-right" evidence="13">
        <dbReference type="Rhea" id="RHEA:70576"/>
    </physiologicalReaction>
</comment>
<evidence type="ECO:0000256" key="7">
    <source>
        <dbReference type="ARBA" id="ARBA00022801"/>
    </source>
</evidence>
<dbReference type="Gene3D" id="3.60.15.10">
    <property type="entry name" value="Ribonuclease Z/Hydroxyacylglutathione hydrolase-like"/>
    <property type="match status" value="1"/>
</dbReference>
<comment type="subunit">
    <text evidence="14">Homodimer, may be a subunit of the RNA degradosome.</text>
</comment>
<evidence type="ECO:0000256" key="12">
    <source>
        <dbReference type="ARBA" id="ARBA00034301"/>
    </source>
</evidence>
<keyword evidence="18" id="KW-0106">Calcium</keyword>
<proteinExistence type="inferred from homology"/>
<evidence type="ECO:0000313" key="21">
    <source>
        <dbReference type="Proteomes" id="UP000293142"/>
    </source>
</evidence>
<evidence type="ECO:0000256" key="13">
    <source>
        <dbReference type="ARBA" id="ARBA00048505"/>
    </source>
</evidence>
<evidence type="ECO:0000256" key="8">
    <source>
        <dbReference type="ARBA" id="ARBA00022833"/>
    </source>
</evidence>
<gene>
    <name evidence="14" type="primary">rnj</name>
    <name evidence="20" type="ORF">EYB31_16725</name>
</gene>
<comment type="function">
    <text evidence="14">An RNase that has 5'-3' exonuclease and possibly endonuclease activity. Involved in maturation of rRNA and in some organisms also mRNA maturation and/or decay.</text>
</comment>
<evidence type="ECO:0000256" key="3">
    <source>
        <dbReference type="ARBA" id="ARBA00022552"/>
    </source>
</evidence>
<protein>
    <recommendedName>
        <fullName evidence="14 15">Ribonuclease J</fullName>
        <shortName evidence="14">RNase J</shortName>
        <ecNumber evidence="14 15">3.1.-.-</ecNumber>
    </recommendedName>
</protein>
<dbReference type="SUPFAM" id="SSF56281">
    <property type="entry name" value="Metallo-hydrolase/oxidoreductase"/>
    <property type="match status" value="1"/>
</dbReference>
<keyword evidence="4 14" id="KW-0540">Nuclease</keyword>
<dbReference type="InterPro" id="IPR004613">
    <property type="entry name" value="RNase_J"/>
</dbReference>
<feature type="binding site" evidence="14 17">
    <location>
        <begin position="367"/>
        <end position="371"/>
    </location>
    <ligand>
        <name>substrate</name>
    </ligand>
</feature>
<dbReference type="InterPro" id="IPR030854">
    <property type="entry name" value="RNase_J_bac"/>
</dbReference>
<keyword evidence="2 14" id="KW-0963">Cytoplasm</keyword>
<keyword evidence="7 14" id="KW-0378">Hydrolase</keyword>
<dbReference type="Pfam" id="PF00753">
    <property type="entry name" value="Lactamase_B"/>
    <property type="match status" value="1"/>
</dbReference>
<dbReference type="PANTHER" id="PTHR43694">
    <property type="entry name" value="RIBONUCLEASE J"/>
    <property type="match status" value="1"/>
</dbReference>
<evidence type="ECO:0000256" key="14">
    <source>
        <dbReference type="HAMAP-Rule" id="MF_01491"/>
    </source>
</evidence>
<dbReference type="HAMAP" id="MF_01491">
    <property type="entry name" value="RNase_J_bact"/>
    <property type="match status" value="1"/>
</dbReference>
<dbReference type="InterPro" id="IPR011108">
    <property type="entry name" value="RMMBL"/>
</dbReference>
<feature type="binding site" evidence="18">
    <location>
        <position position="76"/>
    </location>
    <ligand>
        <name>Zn(2+)</name>
        <dbReference type="ChEBI" id="CHEBI:29105"/>
        <label>1</label>
        <note>catalytic</note>
    </ligand>
</feature>
<dbReference type="NCBIfam" id="TIGR00649">
    <property type="entry name" value="MG423"/>
    <property type="match status" value="1"/>
</dbReference>
<dbReference type="InterPro" id="IPR055132">
    <property type="entry name" value="RNase_J_b_CASP"/>
</dbReference>
<dbReference type="GO" id="GO:0005737">
    <property type="term" value="C:cytoplasm"/>
    <property type="evidence" value="ECO:0007669"/>
    <property type="project" value="UniProtKB-SubCell"/>
</dbReference>
<feature type="binding site" evidence="18">
    <location>
        <position position="74"/>
    </location>
    <ligand>
        <name>Zn(2+)</name>
        <dbReference type="ChEBI" id="CHEBI:29105"/>
        <label>1</label>
        <note>catalytic</note>
    </ligand>
</feature>
<name>A0A4Q9DSD5_9BACL</name>
<keyword evidence="21" id="KW-1185">Reference proteome</keyword>
<accession>A0A4Q9DSD5</accession>
<keyword evidence="9 14" id="KW-0269">Exonuclease</keyword>
<evidence type="ECO:0000256" key="16">
    <source>
        <dbReference type="PIRSR" id="PIRSR004803-1"/>
    </source>
</evidence>
<evidence type="ECO:0000256" key="6">
    <source>
        <dbReference type="ARBA" id="ARBA00022759"/>
    </source>
</evidence>
<dbReference type="GO" id="GO:0006364">
    <property type="term" value="P:rRNA processing"/>
    <property type="evidence" value="ECO:0007669"/>
    <property type="project" value="UniProtKB-UniRule"/>
</dbReference>
<evidence type="ECO:0000256" key="17">
    <source>
        <dbReference type="PIRSR" id="PIRSR004803-2"/>
    </source>
</evidence>
<feature type="active site" description="Proton donor" evidence="16">
    <location>
        <position position="196"/>
    </location>
</feature>